<gene>
    <name evidence="13" type="ORF">IW261DRAFT_1422342</name>
</gene>
<evidence type="ECO:0000256" key="7">
    <source>
        <dbReference type="ARBA" id="ARBA00022723"/>
    </source>
</evidence>
<evidence type="ECO:0000256" key="5">
    <source>
        <dbReference type="ARBA" id="ARBA00022617"/>
    </source>
</evidence>
<evidence type="ECO:0000256" key="6">
    <source>
        <dbReference type="ARBA" id="ARBA00022692"/>
    </source>
</evidence>
<dbReference type="GO" id="GO:0016020">
    <property type="term" value="C:membrane"/>
    <property type="evidence" value="ECO:0007669"/>
    <property type="project" value="UniProtKB-SubCell"/>
</dbReference>
<accession>A0AA39P1G8</accession>
<keyword evidence="7" id="KW-0479">Metal-binding</keyword>
<dbReference type="GO" id="GO:0004497">
    <property type="term" value="F:monooxygenase activity"/>
    <property type="evidence" value="ECO:0007669"/>
    <property type="project" value="UniProtKB-KW"/>
</dbReference>
<name>A0AA39P1G8_9AGAR</name>
<evidence type="ECO:0000256" key="2">
    <source>
        <dbReference type="ARBA" id="ARBA00004370"/>
    </source>
</evidence>
<keyword evidence="12" id="KW-0472">Membrane</keyword>
<evidence type="ECO:0000313" key="13">
    <source>
        <dbReference type="EMBL" id="KAK0475520.1"/>
    </source>
</evidence>
<dbReference type="GO" id="GO:0005506">
    <property type="term" value="F:iron ion binding"/>
    <property type="evidence" value="ECO:0007669"/>
    <property type="project" value="InterPro"/>
</dbReference>
<protein>
    <submittedName>
        <fullName evidence="13">Cytochrome P450</fullName>
    </submittedName>
</protein>
<dbReference type="PANTHER" id="PTHR24305:SF166">
    <property type="entry name" value="CYTOCHROME P450 12A4, MITOCHONDRIAL-RELATED"/>
    <property type="match status" value="1"/>
</dbReference>
<dbReference type="SUPFAM" id="SSF48264">
    <property type="entry name" value="Cytochrome P450"/>
    <property type="match status" value="1"/>
</dbReference>
<proteinExistence type="inferred from homology"/>
<evidence type="ECO:0000256" key="11">
    <source>
        <dbReference type="ARBA" id="ARBA00023033"/>
    </source>
</evidence>
<organism evidence="13 14">
    <name type="scientific">Armillaria novae-zelandiae</name>
    <dbReference type="NCBI Taxonomy" id="153914"/>
    <lineage>
        <taxon>Eukaryota</taxon>
        <taxon>Fungi</taxon>
        <taxon>Dikarya</taxon>
        <taxon>Basidiomycota</taxon>
        <taxon>Agaricomycotina</taxon>
        <taxon>Agaricomycetes</taxon>
        <taxon>Agaricomycetidae</taxon>
        <taxon>Agaricales</taxon>
        <taxon>Marasmiineae</taxon>
        <taxon>Physalacriaceae</taxon>
        <taxon>Armillaria</taxon>
    </lineage>
</organism>
<keyword evidence="6" id="KW-0812">Transmembrane</keyword>
<keyword evidence="10" id="KW-0408">Iron</keyword>
<comment type="caution">
    <text evidence="13">The sequence shown here is derived from an EMBL/GenBank/DDBJ whole genome shotgun (WGS) entry which is preliminary data.</text>
</comment>
<comment type="similarity">
    <text evidence="4">Belongs to the cytochrome P450 family.</text>
</comment>
<dbReference type="InterPro" id="IPR036396">
    <property type="entry name" value="Cyt_P450_sf"/>
</dbReference>
<dbReference type="InterPro" id="IPR050121">
    <property type="entry name" value="Cytochrome_P450_monoxygenase"/>
</dbReference>
<keyword evidence="11" id="KW-0503">Monooxygenase</keyword>
<evidence type="ECO:0000256" key="1">
    <source>
        <dbReference type="ARBA" id="ARBA00001971"/>
    </source>
</evidence>
<comment type="cofactor">
    <cofactor evidence="1">
        <name>heme</name>
        <dbReference type="ChEBI" id="CHEBI:30413"/>
    </cofactor>
</comment>
<comment type="subcellular location">
    <subcellularLocation>
        <location evidence="2">Membrane</location>
    </subcellularLocation>
</comment>
<dbReference type="EMBL" id="JAUEPR010000023">
    <property type="protein sequence ID" value="KAK0475520.1"/>
    <property type="molecule type" value="Genomic_DNA"/>
</dbReference>
<dbReference type="Pfam" id="PF00067">
    <property type="entry name" value="p450"/>
    <property type="match status" value="1"/>
</dbReference>
<keyword evidence="14" id="KW-1185">Reference proteome</keyword>
<dbReference type="InterPro" id="IPR001128">
    <property type="entry name" value="Cyt_P450"/>
</dbReference>
<evidence type="ECO:0000256" key="8">
    <source>
        <dbReference type="ARBA" id="ARBA00022989"/>
    </source>
</evidence>
<evidence type="ECO:0000256" key="4">
    <source>
        <dbReference type="ARBA" id="ARBA00010617"/>
    </source>
</evidence>
<evidence type="ECO:0000256" key="9">
    <source>
        <dbReference type="ARBA" id="ARBA00023002"/>
    </source>
</evidence>
<evidence type="ECO:0000256" key="12">
    <source>
        <dbReference type="ARBA" id="ARBA00023136"/>
    </source>
</evidence>
<reference evidence="13" key="1">
    <citation type="submission" date="2023-06" db="EMBL/GenBank/DDBJ databases">
        <authorList>
            <consortium name="Lawrence Berkeley National Laboratory"/>
            <person name="Ahrendt S."/>
            <person name="Sahu N."/>
            <person name="Indic B."/>
            <person name="Wong-Bajracharya J."/>
            <person name="Merenyi Z."/>
            <person name="Ke H.-M."/>
            <person name="Monk M."/>
            <person name="Kocsube S."/>
            <person name="Drula E."/>
            <person name="Lipzen A."/>
            <person name="Balint B."/>
            <person name="Henrissat B."/>
            <person name="Andreopoulos B."/>
            <person name="Martin F.M."/>
            <person name="Harder C.B."/>
            <person name="Rigling D."/>
            <person name="Ford K.L."/>
            <person name="Foster G.D."/>
            <person name="Pangilinan J."/>
            <person name="Papanicolaou A."/>
            <person name="Barry K."/>
            <person name="LaButti K."/>
            <person name="Viragh M."/>
            <person name="Koriabine M."/>
            <person name="Yan M."/>
            <person name="Riley R."/>
            <person name="Champramary S."/>
            <person name="Plett K.L."/>
            <person name="Tsai I.J."/>
            <person name="Slot J."/>
            <person name="Sipos G."/>
            <person name="Plett J."/>
            <person name="Nagy L.G."/>
            <person name="Grigoriev I.V."/>
        </authorList>
    </citation>
    <scope>NUCLEOTIDE SEQUENCE</scope>
    <source>
        <strain evidence="13">ICMP 16352</strain>
    </source>
</reference>
<dbReference type="GO" id="GO:0016705">
    <property type="term" value="F:oxidoreductase activity, acting on paired donors, with incorporation or reduction of molecular oxygen"/>
    <property type="evidence" value="ECO:0007669"/>
    <property type="project" value="InterPro"/>
</dbReference>
<comment type="pathway">
    <text evidence="3">Secondary metabolite biosynthesis; terpenoid biosynthesis.</text>
</comment>
<keyword evidence="8" id="KW-1133">Transmembrane helix</keyword>
<evidence type="ECO:0000256" key="10">
    <source>
        <dbReference type="ARBA" id="ARBA00023004"/>
    </source>
</evidence>
<evidence type="ECO:0000313" key="14">
    <source>
        <dbReference type="Proteomes" id="UP001175227"/>
    </source>
</evidence>
<keyword evidence="5" id="KW-0349">Heme</keyword>
<keyword evidence="9" id="KW-0560">Oxidoreductase</keyword>
<dbReference type="Proteomes" id="UP001175227">
    <property type="component" value="Unassembled WGS sequence"/>
</dbReference>
<evidence type="ECO:0000256" key="3">
    <source>
        <dbReference type="ARBA" id="ARBA00004721"/>
    </source>
</evidence>
<dbReference type="AlphaFoldDB" id="A0AA39P1G8"/>
<sequence>MEIDCERYYKTQLLHFNVSDCRGGGMDYRDDGGWGEGRRNVNDEWNGYYKPGMAIDLENSQVVTLSVTRQVRQDSSLPTAAELIRADVSRQQGSLPELLKGEAGEIGSKWQDQYGDVVRVRAPSSAWVSDPRALQYIFQTSGYRFIKPQGRKEIRRLITGSGILSAEGDNHKTHRKVLLPGFRGPEDKCYVPVLFTHAGKITYLFENYMIMFAGHETTANTLSWTFLELANIFMCKTDYELRLDQREGRVIFTCGDTEFSVDDLDSMPYLTAVVKNDVVPLSKPVAWTTGKAVQEIAIPKGMTIIVLIAGYSRNKDVWGEDAHVFDPARWLRGSMSKEVPIGVYGNFVLELHAFITETVNNFEFSLTKESERIRREACAIMAPTVNGQAEKGSQLPLRVTMASRD</sequence>
<dbReference type="PANTHER" id="PTHR24305">
    <property type="entry name" value="CYTOCHROME P450"/>
    <property type="match status" value="1"/>
</dbReference>
<dbReference type="Gene3D" id="1.10.630.10">
    <property type="entry name" value="Cytochrome P450"/>
    <property type="match status" value="2"/>
</dbReference>
<dbReference type="GO" id="GO:0020037">
    <property type="term" value="F:heme binding"/>
    <property type="evidence" value="ECO:0007669"/>
    <property type="project" value="InterPro"/>
</dbReference>